<dbReference type="AlphaFoldDB" id="A0A0X3TNR3"/>
<evidence type="ECO:0000259" key="1">
    <source>
        <dbReference type="Pfam" id="PF13188"/>
    </source>
</evidence>
<gene>
    <name evidence="2" type="ORF">AVO44_17685</name>
</gene>
<organism evidence="2 3">
    <name type="scientific">Ruegeria profundi</name>
    <dbReference type="NCBI Taxonomy" id="1685378"/>
    <lineage>
        <taxon>Bacteria</taxon>
        <taxon>Pseudomonadati</taxon>
        <taxon>Pseudomonadota</taxon>
        <taxon>Alphaproteobacteria</taxon>
        <taxon>Rhodobacterales</taxon>
        <taxon>Roseobacteraceae</taxon>
        <taxon>Ruegeria</taxon>
    </lineage>
</organism>
<dbReference type="Proteomes" id="UP000053690">
    <property type="component" value="Unassembled WGS sequence"/>
</dbReference>
<reference evidence="3" key="1">
    <citation type="submission" date="2015-12" db="EMBL/GenBank/DDBJ databases">
        <authorList>
            <person name="Zhang G."/>
            <person name="Stingl U."/>
        </authorList>
    </citation>
    <scope>NUCLEOTIDE SEQUENCE [LARGE SCALE GENOMIC DNA]</scope>
    <source>
        <strain evidence="3">ZGT108</strain>
    </source>
</reference>
<dbReference type="Gene3D" id="3.30.450.20">
    <property type="entry name" value="PAS domain"/>
    <property type="match status" value="1"/>
</dbReference>
<dbReference type="Pfam" id="PF12860">
    <property type="entry name" value="PAS_7"/>
    <property type="match status" value="1"/>
</dbReference>
<dbReference type="SUPFAM" id="SSF55785">
    <property type="entry name" value="PYP-like sensor domain (PAS domain)"/>
    <property type="match status" value="2"/>
</dbReference>
<dbReference type="STRING" id="1685378.AVO44_17685"/>
<sequence>MVDWIILAAISLVSASLAVQWLLPRRRIQGDNFGLSSAVSLFDAVFLFDGDRLISHSDIALDGFESVREWSDLCRLLHRDFPTFPETPDAVRQEGALVVPAIDCTVERDVICEWIDGVVRVQLRDRIDRGRPSQRDAQNPIRPAMEQAPYPVWLLDHQSQVRSCNAAYVSLVRKVRGQDTDLTAPLFSGIHEDARLGAKTRISISSDDSDNKLWFDLTVVDHPEGCMCYAVDINAIVAAETAQRKFVQTMTKTFAQLSIGLAIFDRNRQLALFNPALTELTTLPANFLSCRPSLSSFFDRLRDQHMMPEPKNYRSWRNQMNDLLEAAEDGNYQETWSLPSGSVYSVSGRPHPDGAVAFLFEDITAEITLTRRFRSEMDLMQSVLDKLADAIAVFGDDGTLAFTNRAYQQLWNEAGEAGFEPDTVLEVTRKWQEHCAATPILGEIRDFMEMRDNRAEWSSSLRLRDGTNLTCTVSPMHNGATIVRFRAESTPKVLERHQISA</sequence>
<dbReference type="OrthoDB" id="9797304at2"/>
<name>A0A0X3TNR3_9RHOB</name>
<dbReference type="Pfam" id="PF13188">
    <property type="entry name" value="PAS_8"/>
    <property type="match status" value="1"/>
</dbReference>
<comment type="caution">
    <text evidence="2">The sequence shown here is derived from an EMBL/GenBank/DDBJ whole genome shotgun (WGS) entry which is preliminary data.</text>
</comment>
<dbReference type="RefSeq" id="WP_068339932.1">
    <property type="nucleotide sequence ID" value="NZ_LQBP01000010.1"/>
</dbReference>
<dbReference type="EMBL" id="LQBP01000010">
    <property type="protein sequence ID" value="KUJ77422.1"/>
    <property type="molecule type" value="Genomic_DNA"/>
</dbReference>
<proteinExistence type="predicted"/>
<keyword evidence="3" id="KW-1185">Reference proteome</keyword>
<evidence type="ECO:0000313" key="2">
    <source>
        <dbReference type="EMBL" id="KUJ77422.1"/>
    </source>
</evidence>
<dbReference type="InterPro" id="IPR000014">
    <property type="entry name" value="PAS"/>
</dbReference>
<protein>
    <submittedName>
        <fullName evidence="2">Diguanylate cyclase</fullName>
    </submittedName>
</protein>
<accession>A0A0X3TNR3</accession>
<dbReference type="InterPro" id="IPR035965">
    <property type="entry name" value="PAS-like_dom_sf"/>
</dbReference>
<evidence type="ECO:0000313" key="3">
    <source>
        <dbReference type="Proteomes" id="UP000053690"/>
    </source>
</evidence>
<feature type="domain" description="PAS" evidence="1">
    <location>
        <begin position="142"/>
        <end position="194"/>
    </location>
</feature>